<dbReference type="EMBL" id="JAYMYQ010000004">
    <property type="protein sequence ID" value="KAK7340743.1"/>
    <property type="molecule type" value="Genomic_DNA"/>
</dbReference>
<dbReference type="AlphaFoldDB" id="A0AAN9QRK2"/>
<keyword evidence="3" id="KW-0964">Secreted</keyword>
<dbReference type="PANTHER" id="PTHR34450:SF9">
    <property type="entry name" value="DEFENSIN-LIKE PROTEIN 242-RELATED"/>
    <property type="match status" value="1"/>
</dbReference>
<feature type="chain" id="PRO_5042924959" evidence="5">
    <location>
        <begin position="23"/>
        <end position="80"/>
    </location>
</feature>
<evidence type="ECO:0000256" key="1">
    <source>
        <dbReference type="ARBA" id="ARBA00004613"/>
    </source>
</evidence>
<evidence type="ECO:0000256" key="3">
    <source>
        <dbReference type="ARBA" id="ARBA00022525"/>
    </source>
</evidence>
<comment type="subcellular location">
    <subcellularLocation>
        <location evidence="1">Secreted</location>
    </subcellularLocation>
</comment>
<dbReference type="GO" id="GO:0005576">
    <property type="term" value="C:extracellular region"/>
    <property type="evidence" value="ECO:0007669"/>
    <property type="project" value="UniProtKB-SubCell"/>
</dbReference>
<dbReference type="PANTHER" id="PTHR34450">
    <property type="entry name" value="DEFENSIN-LIKE PROTEIN 245-RELATED"/>
    <property type="match status" value="1"/>
</dbReference>
<keyword evidence="4 5" id="KW-0732">Signal</keyword>
<sequence length="80" mass="9098">MKQGSILLIVWALFALFRSEKAIDFCPITRLFYGSCPNGNSRRSCLQEFQEALPDSNPHNCVCEDLLPLKKRRCTCSVNC</sequence>
<evidence type="ECO:0000256" key="5">
    <source>
        <dbReference type="SAM" id="SignalP"/>
    </source>
</evidence>
<proteinExistence type="inferred from homology"/>
<dbReference type="Proteomes" id="UP001367508">
    <property type="component" value="Unassembled WGS sequence"/>
</dbReference>
<dbReference type="InterPro" id="IPR010682">
    <property type="entry name" value="SCRL"/>
</dbReference>
<comment type="caution">
    <text evidence="6">The sequence shown here is derived from an EMBL/GenBank/DDBJ whole genome shotgun (WGS) entry which is preliminary data.</text>
</comment>
<name>A0AAN9QRK2_CANGL</name>
<protein>
    <submittedName>
        <fullName evidence="6">Uncharacterized protein</fullName>
    </submittedName>
</protein>
<dbReference type="GO" id="GO:0007165">
    <property type="term" value="P:signal transduction"/>
    <property type="evidence" value="ECO:0007669"/>
    <property type="project" value="InterPro"/>
</dbReference>
<keyword evidence="7" id="KW-1185">Reference proteome</keyword>
<evidence type="ECO:0000256" key="4">
    <source>
        <dbReference type="ARBA" id="ARBA00022729"/>
    </source>
</evidence>
<accession>A0AAN9QRK2</accession>
<comment type="similarity">
    <text evidence="2">Belongs to the DEFL family.</text>
</comment>
<feature type="signal peptide" evidence="5">
    <location>
        <begin position="1"/>
        <end position="22"/>
    </location>
</feature>
<gene>
    <name evidence="6" type="ORF">VNO77_21454</name>
</gene>
<evidence type="ECO:0000313" key="7">
    <source>
        <dbReference type="Proteomes" id="UP001367508"/>
    </source>
</evidence>
<evidence type="ECO:0000313" key="6">
    <source>
        <dbReference type="EMBL" id="KAK7340743.1"/>
    </source>
</evidence>
<evidence type="ECO:0000256" key="2">
    <source>
        <dbReference type="ARBA" id="ARBA00006722"/>
    </source>
</evidence>
<organism evidence="6 7">
    <name type="scientific">Canavalia gladiata</name>
    <name type="common">Sword bean</name>
    <name type="synonym">Dolichos gladiatus</name>
    <dbReference type="NCBI Taxonomy" id="3824"/>
    <lineage>
        <taxon>Eukaryota</taxon>
        <taxon>Viridiplantae</taxon>
        <taxon>Streptophyta</taxon>
        <taxon>Embryophyta</taxon>
        <taxon>Tracheophyta</taxon>
        <taxon>Spermatophyta</taxon>
        <taxon>Magnoliopsida</taxon>
        <taxon>eudicotyledons</taxon>
        <taxon>Gunneridae</taxon>
        <taxon>Pentapetalae</taxon>
        <taxon>rosids</taxon>
        <taxon>fabids</taxon>
        <taxon>Fabales</taxon>
        <taxon>Fabaceae</taxon>
        <taxon>Papilionoideae</taxon>
        <taxon>50 kb inversion clade</taxon>
        <taxon>NPAAA clade</taxon>
        <taxon>indigoferoid/millettioid clade</taxon>
        <taxon>Phaseoleae</taxon>
        <taxon>Canavalia</taxon>
    </lineage>
</organism>
<reference evidence="6 7" key="1">
    <citation type="submission" date="2024-01" db="EMBL/GenBank/DDBJ databases">
        <title>The genomes of 5 underutilized Papilionoideae crops provide insights into root nodulation and disease resistanc.</title>
        <authorList>
            <person name="Jiang F."/>
        </authorList>
    </citation>
    <scope>NUCLEOTIDE SEQUENCE [LARGE SCALE GENOMIC DNA]</scope>
    <source>
        <strain evidence="6">LVBAO_FW01</strain>
        <tissue evidence="6">Leaves</tissue>
    </source>
</reference>